<keyword evidence="7" id="KW-1185">Reference proteome</keyword>
<reference evidence="7" key="1">
    <citation type="journal article" date="2019" name="Int. J. Syst. Evol. Microbiol.">
        <title>The Global Catalogue of Microorganisms (GCM) 10K type strain sequencing project: providing services to taxonomists for standard genome sequencing and annotation.</title>
        <authorList>
            <consortium name="The Broad Institute Genomics Platform"/>
            <consortium name="The Broad Institute Genome Sequencing Center for Infectious Disease"/>
            <person name="Wu L."/>
            <person name="Ma J."/>
        </authorList>
    </citation>
    <scope>NUCLEOTIDE SEQUENCE [LARGE SCALE GENOMIC DNA]</scope>
    <source>
        <strain evidence="7">JCM 5067</strain>
    </source>
</reference>
<evidence type="ECO:0000256" key="4">
    <source>
        <dbReference type="ARBA" id="ARBA00038652"/>
    </source>
</evidence>
<evidence type="ECO:0000313" key="6">
    <source>
        <dbReference type="EMBL" id="GAA0623779.1"/>
    </source>
</evidence>
<dbReference type="Proteomes" id="UP001500668">
    <property type="component" value="Unassembled WGS sequence"/>
</dbReference>
<dbReference type="InterPro" id="IPR044946">
    <property type="entry name" value="Restrct_endonuc_typeI_TRD_sf"/>
</dbReference>
<comment type="subunit">
    <text evidence="4">The methyltransferase is composed of M and S polypeptides.</text>
</comment>
<keyword evidence="2" id="KW-0680">Restriction system</keyword>
<comment type="similarity">
    <text evidence="1">Belongs to the type-I restriction system S methylase family.</text>
</comment>
<dbReference type="InterPro" id="IPR051212">
    <property type="entry name" value="Type-I_RE_S_subunit"/>
</dbReference>
<evidence type="ECO:0000256" key="3">
    <source>
        <dbReference type="ARBA" id="ARBA00023125"/>
    </source>
</evidence>
<evidence type="ECO:0000256" key="1">
    <source>
        <dbReference type="ARBA" id="ARBA00010923"/>
    </source>
</evidence>
<accession>A0ABP3S1U9</accession>
<sequence length="382" mass="41843">MMTHPKVRLGDVLEFERIPVEIESDLQYLQIGIRSFGRGIFHRDVTLGRDLGRLRYFEIHPERLVFSNIMAWEGAIALSGPGERGCIGSNRFLSFRSSGGVDLRYLNYYFQGEGGAAQARESSPGSAARNKTLSLDSVMQMEVPLPDVEEQRRVADKLDALLGRVDSIHVLRARMGDIRSGLAESLIASAVGGVSESVRIGEILAFTRVPVQIDDAGTYQTIGIRSFGRGIIRHPAVSPDGLSKLSYFTFPQGALALSNLMAWEGGISVTQAEDAGYIASNRFFFYLPVDDRVNTSYLRHFLLSKQGLALVGSACSAGAERNRTLGRKRFEALTIPLPSRAVQDQIASTLDRLSERLNSAYAEPSLASLRPSILNAAFTGQL</sequence>
<dbReference type="SUPFAM" id="SSF116734">
    <property type="entry name" value="DNA methylase specificity domain"/>
    <property type="match status" value="2"/>
</dbReference>
<dbReference type="PANTHER" id="PTHR43140">
    <property type="entry name" value="TYPE-1 RESTRICTION ENZYME ECOKI SPECIFICITY PROTEIN"/>
    <property type="match status" value="1"/>
</dbReference>
<comment type="caution">
    <text evidence="6">The sequence shown here is derived from an EMBL/GenBank/DDBJ whole genome shotgun (WGS) entry which is preliminary data.</text>
</comment>
<gene>
    <name evidence="6" type="ORF">GCM10010394_63160</name>
</gene>
<keyword evidence="3" id="KW-0238">DNA-binding</keyword>
<dbReference type="Pfam" id="PF01420">
    <property type="entry name" value="Methylase_S"/>
    <property type="match status" value="1"/>
</dbReference>
<organism evidence="6 7">
    <name type="scientific">Streptomyces crystallinus</name>
    <dbReference type="NCBI Taxonomy" id="68191"/>
    <lineage>
        <taxon>Bacteria</taxon>
        <taxon>Bacillati</taxon>
        <taxon>Actinomycetota</taxon>
        <taxon>Actinomycetes</taxon>
        <taxon>Kitasatosporales</taxon>
        <taxon>Streptomycetaceae</taxon>
        <taxon>Streptomyces</taxon>
    </lineage>
</organism>
<dbReference type="CDD" id="cd16961">
    <property type="entry name" value="RMtype1_S_TRD-CR_like"/>
    <property type="match status" value="1"/>
</dbReference>
<dbReference type="InterPro" id="IPR000055">
    <property type="entry name" value="Restrct_endonuc_typeI_TRD"/>
</dbReference>
<dbReference type="Gene3D" id="3.90.220.20">
    <property type="entry name" value="DNA methylase specificity domains"/>
    <property type="match status" value="2"/>
</dbReference>
<proteinExistence type="inferred from homology"/>
<feature type="domain" description="Type I restriction modification DNA specificity" evidence="5">
    <location>
        <begin position="196"/>
        <end position="357"/>
    </location>
</feature>
<dbReference type="EMBL" id="BAAACA010000052">
    <property type="protein sequence ID" value="GAA0623779.1"/>
    <property type="molecule type" value="Genomic_DNA"/>
</dbReference>
<dbReference type="PANTHER" id="PTHR43140:SF1">
    <property type="entry name" value="TYPE I RESTRICTION ENZYME ECOKI SPECIFICITY SUBUNIT"/>
    <property type="match status" value="1"/>
</dbReference>
<name>A0ABP3S1U9_9ACTN</name>
<evidence type="ECO:0000256" key="2">
    <source>
        <dbReference type="ARBA" id="ARBA00022747"/>
    </source>
</evidence>
<evidence type="ECO:0000259" key="5">
    <source>
        <dbReference type="Pfam" id="PF01420"/>
    </source>
</evidence>
<evidence type="ECO:0000313" key="7">
    <source>
        <dbReference type="Proteomes" id="UP001500668"/>
    </source>
</evidence>
<protein>
    <recommendedName>
        <fullName evidence="5">Type I restriction modification DNA specificity domain-containing protein</fullName>
    </recommendedName>
</protein>